<dbReference type="InterPro" id="IPR036736">
    <property type="entry name" value="ACP-like_sf"/>
</dbReference>
<sequence length="2513" mass="271707">MPEDRGIVPVELPEAVAELLGRPGEAIDPDENLIALGLDSLAMMRLAGRLRRSGLELGFADLVAEPTLAAWARLTGSARAAAPPVSAPAPVDESEPFELALMQHAYWVGRSAEQQLGGVASHFYNEFDGASLGPERLAAALHALVARHGMLRARILDDGRQRIEPTGGPRLRVHDLRGHTAETARCELDELRRQLSHRQLDIAAGEVFDLQLSLLPDAIRPAGTRLHLNLDMVAADALSVRILLADLARLYAGEELPPLDYGFARYLAERRAARATPARTEALAADRDHWRRHLPDLPGAPRLPLVEPAPDAVAHRRHRQLDQDQAARLGELARTHGLTPAMALAAVFAETLTAFSAEPRFLLNLPLFDREPLHPEVDQVIGDFTSSVLLAWDGSGPGGFAERAARLQARFHADVAHAGHSGVEVLRDASRLHGERVLAPVVYTSALGLGELFPARVREAFGEPSWVVSQGPQVWLDAQVTELAGGLLVNWDFRADAFAPGVPDTMFEAYSGLLDRLLAGPGAWTEPVPALLSREQRSVRDTVNDTAGPRPEQRLHDGFFARAAEQPERVALRWGASEFLTYGELARRSLGLAGRLVEQGVGPGDLVAVSLPKGPDQVVAVLGVLAAGAAYLPLGVDQPEARRERICAAAGVRLVLDRLVVGERLAAPVAVGADELAYVIYTSGSTGEPKGVEITHAAAVNTVADVNERFEVGERDRVLAVSALDFDLSVYDLFGPLSVGGSVVLIEEDERRDARRWLELVRERGVTLWNTVPALLDMLLTAAEAEGAPDPLRLVLVSGDWVGLDLPGRLRALRPGCRFVALGGATEAAIWSNAFEVAEVEPGWRSIPYGFPLRNQCYRVTDELGRDCPDWVTGQLWIGGAGVARGYRNAPELTERQFVGGWYRTGDLGRYWPDGTLEFLGRADRQVKVRGHRIELGEIEAALTEHPGVGQAVAVVGEDGRLGAVVTGCAPQPVPDWRALAEAAGGQRAEEQEPLDLAELRAFLADRLPAAMLPERLAVLPELPLTPNGKVDRSALRRVLAARQVLRSGPAVPAGPAVPLVGEVERRVAAAWAEILGVPEVGREHDFFALGGDSLLATRLIGRLKADGFGEVKLAELFRRPALADFAATLHQPVPARPAAAALIADPARRLEPFPLTEVQRAYWLGRGEEFTLGGVGCHFYREYDVAELDLARLEAAVDRLVRRHEMLRAVVDERGDQRILPEVPHYRIEVTEAGADVESAFAELWERGSHQVFDPSAWPLFAIRAVRTPDGTRLGIGVDNIVLDALSVLTFYAELGALYDDPQAELPSVDVSFRDYVLATDPAPEALAAAREYWDTRLPELPPAPQLPLAVDPSAVRGPQFTRREAMIGGRYWRAVADRAREHGLTQSAVLLAAFGEVLGRWSARADLTLNLTLFDRQEVHPDIAHVLGDFTSLLLVPSRPEPGGHWLAQARRVQQELWGALDHREVSAVRLLRELARLNGEPEVAMPVVFTSALGVGGEPASALFADYVAGVSQTPQVWLDHQVTETRDGGVRLHWDAVEELFPSGLLDAMFDAYLALLDWLGHADWDAPLPDLLPREQREVRAEVNATAGPRPERRLHDGFFECARRDPAAIALRWDAEESLDYGELARLALGLAGWLVEQGVGPGDLVAVSLPKGPDQVVAVLGVLAAGAAYLPLGVDQPELRRERICAAAGVRLVLDRLVVGEPLAAPVAVSADELAYVIYTSGSTGEPKGVEITHAAAVNTVADVNERFEVGERDRVLAVSALDFDLSVYDLFGPLSAGGSVVLIEEDERRDARRWLELAQTHGVTVWNSVPALLDMLLTVAEGVGGLDALRLVLVSGDWVGLDLPGRLRALRPDCRFVALGGATEAAIWSNAFEVAEVEPGWRSIPYGFPLRNQRYRVTDEFGRDCPDWVAGQLWIGGAGVACGYRNAPELTERQFVGGWYRTGDLGRYWPDGTLEFLGRADRQVKVRGYRIELGEIEAALTDHPGVAHAVADVTGAARRMVAAVVPARPVFEGGIIGVAPDADRLAAEAGAIELEGAAVASVLVELLGLNALGDGVRLSALAARLELAEEQLPVLRVMLGWLVERKVLVEEADGFRAGPELAEIAEPSAPTAEFGRLVEQVRARAVERLADYRRILAGRLDPAVLLDDERLSPLALAELDPGAAEVRTELARRIAESARRAGHVLEVAVLGGRDGRGAAALLRLLPPERIRLTLLDASPTMLAAATARLAELPHQTECRRLVTVPDDLRHRFDVVLADNALHRYPDPAQGPALAALLTRRGGTVLAVERAALTPLTLLTGAVLDRGYAAFDPERRRAGSPMLPAARWAELLGRAGLRGLGHRPIGSAHTELLWATRPATAPDLDPAAVAAHAAGRLPGPMVPERIEVLPWLPLSANGKVDRKALAELLTVAREDEPEEPPRSGLESEVAALWAELLGSPVTGRERGFFALGGDSLLATRFVEQVRRRYGVELPMRRLFGGRSLAGVAQVLGELVAPGSEMEDGEL</sequence>
<dbReference type="GO" id="GO:0016874">
    <property type="term" value="F:ligase activity"/>
    <property type="evidence" value="ECO:0007669"/>
    <property type="project" value="UniProtKB-KW"/>
</dbReference>
<dbReference type="PROSITE" id="PS50075">
    <property type="entry name" value="CARRIER"/>
    <property type="match status" value="3"/>
</dbReference>
<dbReference type="FunFam" id="3.40.50.12780:FF:000012">
    <property type="entry name" value="Non-ribosomal peptide synthetase"/>
    <property type="match status" value="1"/>
</dbReference>
<evidence type="ECO:0000256" key="4">
    <source>
        <dbReference type="ARBA" id="ARBA00016743"/>
    </source>
</evidence>
<evidence type="ECO:0000256" key="6">
    <source>
        <dbReference type="ARBA" id="ARBA00022553"/>
    </source>
</evidence>
<keyword evidence="6" id="KW-0597">Phosphoprotein</keyword>
<comment type="caution">
    <text evidence="12">The sequence shown here is derived from an EMBL/GenBank/DDBJ whole genome shotgun (WGS) entry which is preliminary data.</text>
</comment>
<dbReference type="PANTHER" id="PTHR45527:SF10">
    <property type="entry name" value="PYOCHELIN SYNTHASE PCHF"/>
    <property type="match status" value="1"/>
</dbReference>
<dbReference type="FunFam" id="3.30.559.30:FF:000006">
    <property type="entry name" value="Yersiniabactin polyketide/non-ribosomal peptide synthetase"/>
    <property type="match status" value="2"/>
</dbReference>
<dbReference type="Gene3D" id="3.30.559.30">
    <property type="entry name" value="Nonribosomal peptide synthetase, condensation domain"/>
    <property type="match status" value="2"/>
</dbReference>
<dbReference type="InterPro" id="IPR042099">
    <property type="entry name" value="ANL_N_sf"/>
</dbReference>
<dbReference type="InterPro" id="IPR013217">
    <property type="entry name" value="Methyltransf_12"/>
</dbReference>
<dbReference type="Gene3D" id="1.10.1200.10">
    <property type="entry name" value="ACP-like"/>
    <property type="match status" value="3"/>
</dbReference>
<keyword evidence="8" id="KW-0677">Repeat</keyword>
<dbReference type="InterPro" id="IPR000873">
    <property type="entry name" value="AMP-dep_synth/lig_dom"/>
</dbReference>
<reference evidence="12 13" key="1">
    <citation type="submission" date="2019-06" db="EMBL/GenBank/DDBJ databases">
        <title>Sequencing the genomes of 1000 actinobacteria strains.</title>
        <authorList>
            <person name="Klenk H.-P."/>
        </authorList>
    </citation>
    <scope>NUCLEOTIDE SEQUENCE [LARGE SCALE GENOMIC DNA]</scope>
    <source>
        <strain evidence="12 13">DSM 44826</strain>
    </source>
</reference>
<dbReference type="Pfam" id="PF08242">
    <property type="entry name" value="Methyltransf_12"/>
    <property type="match status" value="1"/>
</dbReference>
<feature type="domain" description="Carrier" evidence="11">
    <location>
        <begin position="1059"/>
        <end position="1134"/>
    </location>
</feature>
<dbReference type="NCBIfam" id="TIGR01733">
    <property type="entry name" value="AA-adenyl-dom"/>
    <property type="match status" value="2"/>
</dbReference>
<keyword evidence="13" id="KW-1185">Reference proteome</keyword>
<dbReference type="InterPro" id="IPR010071">
    <property type="entry name" value="AA_adenyl_dom"/>
</dbReference>
<evidence type="ECO:0000256" key="7">
    <source>
        <dbReference type="ARBA" id="ARBA00022598"/>
    </source>
</evidence>
<dbReference type="InterPro" id="IPR045851">
    <property type="entry name" value="AMP-bd_C_sf"/>
</dbReference>
<dbReference type="InterPro" id="IPR020845">
    <property type="entry name" value="AMP-binding_CS"/>
</dbReference>
<dbReference type="InterPro" id="IPR025110">
    <property type="entry name" value="AMP-bd_C"/>
</dbReference>
<organism evidence="12 13">
    <name type="scientific">Kitasatospora viridis</name>
    <dbReference type="NCBI Taxonomy" id="281105"/>
    <lineage>
        <taxon>Bacteria</taxon>
        <taxon>Bacillati</taxon>
        <taxon>Actinomycetota</taxon>
        <taxon>Actinomycetes</taxon>
        <taxon>Kitasatosporales</taxon>
        <taxon>Streptomycetaceae</taxon>
        <taxon>Kitasatospora</taxon>
    </lineage>
</organism>
<dbReference type="EMBL" id="VIWT01000004">
    <property type="protein sequence ID" value="TWF82566.1"/>
    <property type="molecule type" value="Genomic_DNA"/>
</dbReference>
<protein>
    <recommendedName>
        <fullName evidence="4">Phenyloxazoline synthase MbtB</fullName>
    </recommendedName>
    <alternativeName>
        <fullName evidence="9">Mycobactin synthetase protein B</fullName>
    </alternativeName>
</protein>
<feature type="domain" description="Carrier" evidence="11">
    <location>
        <begin position="2427"/>
        <end position="2502"/>
    </location>
</feature>
<feature type="domain" description="Carrier" evidence="11">
    <location>
        <begin position="3"/>
        <end position="79"/>
    </location>
</feature>
<dbReference type="Gene3D" id="3.40.50.150">
    <property type="entry name" value="Vaccinia Virus protein VP39"/>
    <property type="match status" value="1"/>
</dbReference>
<evidence type="ECO:0000256" key="9">
    <source>
        <dbReference type="ARBA" id="ARBA00033440"/>
    </source>
</evidence>
<dbReference type="Pfam" id="PF00668">
    <property type="entry name" value="Condensation"/>
    <property type="match status" value="2"/>
</dbReference>
<evidence type="ECO:0000256" key="3">
    <source>
        <dbReference type="ARBA" id="ARBA00007380"/>
    </source>
</evidence>
<name>A0A561T625_9ACTN</name>
<dbReference type="InterPro" id="IPR001242">
    <property type="entry name" value="Condensation_dom"/>
</dbReference>
<dbReference type="PROSITE" id="PS00455">
    <property type="entry name" value="AMP_BINDING"/>
    <property type="match status" value="2"/>
</dbReference>
<evidence type="ECO:0000256" key="1">
    <source>
        <dbReference type="ARBA" id="ARBA00001957"/>
    </source>
</evidence>
<dbReference type="InterPro" id="IPR009081">
    <property type="entry name" value="PP-bd_ACP"/>
</dbReference>
<accession>A0A561T625</accession>
<dbReference type="InterPro" id="IPR057737">
    <property type="entry name" value="Condensation_MtbB-like"/>
</dbReference>
<evidence type="ECO:0000256" key="2">
    <source>
        <dbReference type="ARBA" id="ARBA00005102"/>
    </source>
</evidence>
<dbReference type="SUPFAM" id="SSF47336">
    <property type="entry name" value="ACP-like"/>
    <property type="match status" value="3"/>
</dbReference>
<dbReference type="Pfam" id="PF00501">
    <property type="entry name" value="AMP-binding"/>
    <property type="match status" value="3"/>
</dbReference>
<comment type="cofactor">
    <cofactor evidence="1">
        <name>pantetheine 4'-phosphate</name>
        <dbReference type="ChEBI" id="CHEBI:47942"/>
    </cofactor>
</comment>
<dbReference type="InterPro" id="IPR006162">
    <property type="entry name" value="Ppantetheine_attach_site"/>
</dbReference>
<dbReference type="GO" id="GO:0031177">
    <property type="term" value="F:phosphopantetheine binding"/>
    <property type="evidence" value="ECO:0007669"/>
    <property type="project" value="InterPro"/>
</dbReference>
<evidence type="ECO:0000313" key="13">
    <source>
        <dbReference type="Proteomes" id="UP000317940"/>
    </source>
</evidence>
<dbReference type="InterPro" id="IPR029063">
    <property type="entry name" value="SAM-dependent_MTases_sf"/>
</dbReference>
<dbReference type="InterPro" id="IPR023213">
    <property type="entry name" value="CAT-like_dom_sf"/>
</dbReference>
<dbReference type="Gene3D" id="3.40.50.12780">
    <property type="entry name" value="N-terminal domain of ligase-like"/>
    <property type="match status" value="2"/>
</dbReference>
<dbReference type="Gene3D" id="3.30.300.30">
    <property type="match status" value="3"/>
</dbReference>
<dbReference type="RefSeq" id="WP_211786422.1">
    <property type="nucleotide sequence ID" value="NZ_BAAAMZ010000002.1"/>
</dbReference>
<evidence type="ECO:0000256" key="5">
    <source>
        <dbReference type="ARBA" id="ARBA00022450"/>
    </source>
</evidence>
<dbReference type="PANTHER" id="PTHR45527">
    <property type="entry name" value="NONRIBOSOMAL PEPTIDE SYNTHETASE"/>
    <property type="match status" value="1"/>
</dbReference>
<evidence type="ECO:0000313" key="12">
    <source>
        <dbReference type="EMBL" id="TWF82566.1"/>
    </source>
</evidence>
<feature type="coiled-coil region" evidence="10">
    <location>
        <begin position="1184"/>
        <end position="1211"/>
    </location>
</feature>
<dbReference type="Gene3D" id="3.30.559.10">
    <property type="entry name" value="Chloramphenicol acetyltransferase-like domain"/>
    <property type="match status" value="2"/>
</dbReference>
<evidence type="ECO:0000256" key="8">
    <source>
        <dbReference type="ARBA" id="ARBA00022737"/>
    </source>
</evidence>
<dbReference type="FunFam" id="3.30.559.10:FF:000023">
    <property type="entry name" value="Non-ribosomal peptide synthetase"/>
    <property type="match status" value="2"/>
</dbReference>
<keyword evidence="7" id="KW-0436">Ligase</keyword>
<evidence type="ECO:0000259" key="11">
    <source>
        <dbReference type="PROSITE" id="PS50075"/>
    </source>
</evidence>
<keyword evidence="5" id="KW-0596">Phosphopantetheine</keyword>
<proteinExistence type="inferred from homology"/>
<dbReference type="GO" id="GO:0009403">
    <property type="term" value="P:toxin biosynthetic process"/>
    <property type="evidence" value="ECO:0007669"/>
    <property type="project" value="UniProtKB-ARBA"/>
</dbReference>
<dbReference type="SUPFAM" id="SSF56801">
    <property type="entry name" value="Acetyl-CoA synthetase-like"/>
    <property type="match status" value="2"/>
</dbReference>
<dbReference type="FunFam" id="3.30.300.30:FF:000015">
    <property type="entry name" value="Nonribosomal peptide synthase SidD"/>
    <property type="match status" value="1"/>
</dbReference>
<dbReference type="GO" id="GO:0017000">
    <property type="term" value="P:antibiotic biosynthetic process"/>
    <property type="evidence" value="ECO:0007669"/>
    <property type="project" value="UniProtKB-ARBA"/>
</dbReference>
<dbReference type="GO" id="GO:0043041">
    <property type="term" value="P:amino acid activation for nonribosomal peptide biosynthetic process"/>
    <property type="evidence" value="ECO:0007669"/>
    <property type="project" value="TreeGrafter"/>
</dbReference>
<dbReference type="GO" id="GO:0008610">
    <property type="term" value="P:lipid biosynthetic process"/>
    <property type="evidence" value="ECO:0007669"/>
    <property type="project" value="UniProtKB-ARBA"/>
</dbReference>
<dbReference type="SMART" id="SM00823">
    <property type="entry name" value="PKS_PP"/>
    <property type="match status" value="3"/>
</dbReference>
<dbReference type="SUPFAM" id="SSF52777">
    <property type="entry name" value="CoA-dependent acyltransferases"/>
    <property type="match status" value="4"/>
</dbReference>
<dbReference type="SUPFAM" id="SSF53335">
    <property type="entry name" value="S-adenosyl-L-methionine-dependent methyltransferases"/>
    <property type="match status" value="1"/>
</dbReference>
<dbReference type="CDD" id="cd12114">
    <property type="entry name" value="A_NRPS_TlmIV_like"/>
    <property type="match status" value="2"/>
</dbReference>
<dbReference type="Proteomes" id="UP000317940">
    <property type="component" value="Unassembled WGS sequence"/>
</dbReference>
<evidence type="ECO:0000256" key="10">
    <source>
        <dbReference type="SAM" id="Coils"/>
    </source>
</evidence>
<keyword evidence="10" id="KW-0175">Coiled coil</keyword>
<dbReference type="InterPro" id="IPR020806">
    <property type="entry name" value="PKS_PP-bd"/>
</dbReference>
<comment type="pathway">
    <text evidence="2">Siderophore biosynthesis; mycobactin biosynthesis.</text>
</comment>
<dbReference type="Pfam" id="PF00550">
    <property type="entry name" value="PP-binding"/>
    <property type="match status" value="3"/>
</dbReference>
<dbReference type="PROSITE" id="PS00012">
    <property type="entry name" value="PHOSPHOPANTETHEINE"/>
    <property type="match status" value="2"/>
</dbReference>
<gene>
    <name evidence="12" type="ORF">FHX73_1448</name>
</gene>
<comment type="similarity">
    <text evidence="3">Belongs to the ATP-dependent AMP-binding enzyme family. MbtB subfamily.</text>
</comment>
<dbReference type="Pfam" id="PF13193">
    <property type="entry name" value="AMP-binding_C"/>
    <property type="match status" value="1"/>
</dbReference>
<dbReference type="CDD" id="cd19535">
    <property type="entry name" value="Cyc_NRPS"/>
    <property type="match status" value="2"/>
</dbReference>
<dbReference type="GO" id="GO:0005737">
    <property type="term" value="C:cytoplasm"/>
    <property type="evidence" value="ECO:0007669"/>
    <property type="project" value="TreeGrafter"/>
</dbReference>